<keyword evidence="1" id="KW-0472">Membrane</keyword>
<evidence type="ECO:0000313" key="3">
    <source>
        <dbReference type="Proteomes" id="UP000808337"/>
    </source>
</evidence>
<dbReference type="AlphaFoldDB" id="A0A9D7SU53"/>
<evidence type="ECO:0000313" key="2">
    <source>
        <dbReference type="EMBL" id="MBK9981907.1"/>
    </source>
</evidence>
<feature type="transmembrane region" description="Helical" evidence="1">
    <location>
        <begin position="7"/>
        <end position="29"/>
    </location>
</feature>
<dbReference type="Proteomes" id="UP000808337">
    <property type="component" value="Unassembled WGS sequence"/>
</dbReference>
<feature type="transmembrane region" description="Helical" evidence="1">
    <location>
        <begin position="164"/>
        <end position="197"/>
    </location>
</feature>
<comment type="caution">
    <text evidence="2">The sequence shown here is derived from an EMBL/GenBank/DDBJ whole genome shotgun (WGS) entry which is preliminary data.</text>
</comment>
<feature type="transmembrane region" description="Helical" evidence="1">
    <location>
        <begin position="103"/>
        <end position="124"/>
    </location>
</feature>
<feature type="transmembrane region" description="Helical" evidence="1">
    <location>
        <begin position="75"/>
        <end position="96"/>
    </location>
</feature>
<feature type="transmembrane region" description="Helical" evidence="1">
    <location>
        <begin position="309"/>
        <end position="333"/>
    </location>
</feature>
<feature type="transmembrane region" description="Helical" evidence="1">
    <location>
        <begin position="130"/>
        <end position="152"/>
    </location>
</feature>
<sequence>MKWTRYVFFIFWAVTLLSYIPSIGAGFVYDFLGWQKEYNRGSFGDIINCFGYHGNHQFLHFVFYSFYKLFATQGLPWYFFFCTLHTINGYLFYLLILRVIRQWGGTVSPVLAVLGALAFLFHPYSVEPVVWRVCVHYMLSSIEIMLIFILFLRYTESGERKMILFGGIVFVLSLFTLELSLITPLAVTFCGFITYLLADEKKKILKSGIMYSGMLWLLTIGYLILNKLTLGSIVGHYGEKVHLHFDLISIVSTEMKYLFKHIFYARFYSYKTKALLFDQFLSYPEVTFFFLTVLLSVFILYLIKARRLAAKWSVAFFGLFASFLYVLPVANIYFFHLQIGMNDRYSYIPMAFLVLAFVAIVSKFPRWLSYSLFGIMLLVNLYYQQKTLKYWHESTDVLTALKKNFVWNDTPYVFILNSPDNMGGIVMTSIINEPSGIAELINYQTPHPFTGKMFDIFQYNMTSPNDGVKVEQTGPMQLKVTFSQWGNWWHRNGIGAGSYENEYYKADLLDYPYQVTFKQFPEGSVILYQDGKEWKQFDMKKG</sequence>
<keyword evidence="1" id="KW-0812">Transmembrane</keyword>
<feature type="transmembrane region" description="Helical" evidence="1">
    <location>
        <begin position="345"/>
        <end position="361"/>
    </location>
</feature>
<feature type="transmembrane region" description="Helical" evidence="1">
    <location>
        <begin position="209"/>
        <end position="225"/>
    </location>
</feature>
<keyword evidence="1" id="KW-1133">Transmembrane helix</keyword>
<accession>A0A9D7SU53</accession>
<evidence type="ECO:0008006" key="4">
    <source>
        <dbReference type="Google" id="ProtNLM"/>
    </source>
</evidence>
<protein>
    <recommendedName>
        <fullName evidence="4">Glycosyltransferase RgtA/B/C/D-like domain-containing protein</fullName>
    </recommendedName>
</protein>
<feature type="transmembrane region" description="Helical" evidence="1">
    <location>
        <begin position="280"/>
        <end position="303"/>
    </location>
</feature>
<evidence type="ECO:0000256" key="1">
    <source>
        <dbReference type="SAM" id="Phobius"/>
    </source>
</evidence>
<organism evidence="2 3">
    <name type="scientific">Candidatus Opimibacter skivensis</name>
    <dbReference type="NCBI Taxonomy" id="2982028"/>
    <lineage>
        <taxon>Bacteria</taxon>
        <taxon>Pseudomonadati</taxon>
        <taxon>Bacteroidota</taxon>
        <taxon>Saprospiria</taxon>
        <taxon>Saprospirales</taxon>
        <taxon>Saprospiraceae</taxon>
        <taxon>Candidatus Opimibacter</taxon>
    </lineage>
</organism>
<proteinExistence type="predicted"/>
<feature type="transmembrane region" description="Helical" evidence="1">
    <location>
        <begin position="367"/>
        <end position="383"/>
    </location>
</feature>
<gene>
    <name evidence="2" type="ORF">IPP15_05695</name>
</gene>
<reference evidence="2 3" key="1">
    <citation type="submission" date="2020-10" db="EMBL/GenBank/DDBJ databases">
        <title>Connecting structure to function with the recovery of over 1000 high-quality activated sludge metagenome-assembled genomes encoding full-length rRNA genes using long-read sequencing.</title>
        <authorList>
            <person name="Singleton C.M."/>
            <person name="Petriglieri F."/>
            <person name="Kristensen J.M."/>
            <person name="Kirkegaard R.H."/>
            <person name="Michaelsen T.Y."/>
            <person name="Andersen M.H."/>
            <person name="Karst S.M."/>
            <person name="Dueholm M.S."/>
            <person name="Nielsen P.H."/>
            <person name="Albertsen M."/>
        </authorList>
    </citation>
    <scope>NUCLEOTIDE SEQUENCE [LARGE SCALE GENOMIC DNA]</scope>
    <source>
        <strain evidence="2">Ribe_18-Q3-R11-54_MAXAC.273</strain>
    </source>
</reference>
<name>A0A9D7SU53_9BACT</name>
<dbReference type="EMBL" id="JADKGY010000001">
    <property type="protein sequence ID" value="MBK9981907.1"/>
    <property type="molecule type" value="Genomic_DNA"/>
</dbReference>